<dbReference type="EMBL" id="CADIJO010000008">
    <property type="protein sequence ID" value="CAB3703520.1"/>
    <property type="molecule type" value="Genomic_DNA"/>
</dbReference>
<organism evidence="2 3">
    <name type="scientific">Achromobacter deleyi</name>
    <dbReference type="NCBI Taxonomy" id="1353891"/>
    <lineage>
        <taxon>Bacteria</taxon>
        <taxon>Pseudomonadati</taxon>
        <taxon>Pseudomonadota</taxon>
        <taxon>Betaproteobacteria</taxon>
        <taxon>Burkholderiales</taxon>
        <taxon>Alcaligenaceae</taxon>
        <taxon>Achromobacter</taxon>
    </lineage>
</organism>
<proteinExistence type="predicted"/>
<feature type="transmembrane region" description="Helical" evidence="1">
    <location>
        <begin position="177"/>
        <end position="196"/>
    </location>
</feature>
<dbReference type="Proteomes" id="UP000494111">
    <property type="component" value="Unassembled WGS sequence"/>
</dbReference>
<evidence type="ECO:0000313" key="3">
    <source>
        <dbReference type="Proteomes" id="UP000494111"/>
    </source>
</evidence>
<sequence>MHEEISYNHPALFSCRNTAPKIDDSQRFGLPIRHGSPHVMSQDLISAFPTRPVKLLRAGAAARTTSYVMAVFLAVIAAFFVWLNAPGIMQDLEIQKDPVVVPDASVRNAKCKVSKGFFYDCSANVAYRVDRQAYQRKIEISFISFKVGDLSVDVVRSAKRPELATFAIGLDKLWNRIAMLAGLVILMVASAGALLVTARKNSAVKAAEGKTWTFTPVVVPIKQERVVFGKTIVTFSCRVADKQKNFTSAFEKGETPFYLDPKETTALAIMIRERSIPILLDSALARAGLTDTERDELRAQAQGQSFSPAT</sequence>
<reference evidence="2 3" key="1">
    <citation type="submission" date="2020-04" db="EMBL/GenBank/DDBJ databases">
        <authorList>
            <person name="De Canck E."/>
        </authorList>
    </citation>
    <scope>NUCLEOTIDE SEQUENCE [LARGE SCALE GENOMIC DNA]</scope>
    <source>
        <strain evidence="2 3">LMG 3458</strain>
    </source>
</reference>
<dbReference type="RefSeq" id="WP_175192127.1">
    <property type="nucleotide sequence ID" value="NZ_CADIJO010000008.1"/>
</dbReference>
<evidence type="ECO:0008006" key="4">
    <source>
        <dbReference type="Google" id="ProtNLM"/>
    </source>
</evidence>
<evidence type="ECO:0000313" key="2">
    <source>
        <dbReference type="EMBL" id="CAB3703520.1"/>
    </source>
</evidence>
<keyword evidence="1" id="KW-0812">Transmembrane</keyword>
<gene>
    <name evidence="2" type="ORF">LMG3458_02790</name>
</gene>
<keyword evidence="1" id="KW-1133">Transmembrane helix</keyword>
<evidence type="ECO:0000256" key="1">
    <source>
        <dbReference type="SAM" id="Phobius"/>
    </source>
</evidence>
<keyword evidence="1" id="KW-0472">Membrane</keyword>
<dbReference type="AlphaFoldDB" id="A0A6S6ZZZ3"/>
<accession>A0A6S6ZZZ3</accession>
<protein>
    <recommendedName>
        <fullName evidence="4">Transmembrane protein</fullName>
    </recommendedName>
</protein>
<feature type="transmembrane region" description="Helical" evidence="1">
    <location>
        <begin position="64"/>
        <end position="83"/>
    </location>
</feature>
<name>A0A6S6ZZZ3_9BURK</name>